<protein>
    <submittedName>
        <fullName evidence="1">Predicted protein</fullName>
    </submittedName>
</protein>
<evidence type="ECO:0000313" key="2">
    <source>
        <dbReference type="Proteomes" id="UP000002497"/>
    </source>
</evidence>
<evidence type="ECO:0000313" key="1">
    <source>
        <dbReference type="EMBL" id="EFW15318.1"/>
    </source>
</evidence>
<reference evidence="2" key="2">
    <citation type="submission" date="2010-03" db="EMBL/GenBank/DDBJ databases">
        <title>The genome sequence of Coccidioides posadasii strain Silveira.</title>
        <authorList>
            <consortium name="The Broad Institute Genome Sequencing Center for Infectious Disease"/>
            <person name="Neafsey D."/>
            <person name="Orbach M."/>
            <person name="Henn M.R."/>
            <person name="Cole G.T."/>
            <person name="Galgiani J."/>
            <person name="Gardner M.J."/>
            <person name="Kirkland T.N."/>
            <person name="Taylor J.W."/>
            <person name="Young S.K."/>
            <person name="Zeng Q."/>
            <person name="Koehrsen M."/>
            <person name="Alvarado L."/>
            <person name="Berlin A."/>
            <person name="Borenstein D."/>
            <person name="Chapman S.B."/>
            <person name="Chen Z."/>
            <person name="Engels R."/>
            <person name="Freedman E."/>
            <person name="Gellesch M."/>
            <person name="Goldberg J."/>
            <person name="Griggs A."/>
            <person name="Gujja S."/>
            <person name="Heilman E."/>
            <person name="Heiman D."/>
            <person name="Howarth C."/>
            <person name="Jen D."/>
            <person name="Larson L."/>
            <person name="Mehta T."/>
            <person name="Neiman D."/>
            <person name="Park D."/>
            <person name="Pearson M."/>
            <person name="Richards J."/>
            <person name="Roberts A."/>
            <person name="Saif S."/>
            <person name="Shea T."/>
            <person name="Shenoy N."/>
            <person name="Sisk P."/>
            <person name="Stolte C."/>
            <person name="Sykes S."/>
            <person name="Walk T."/>
            <person name="White J."/>
            <person name="Yandava C."/>
            <person name="Haas B."/>
            <person name="Nusbaum C."/>
            <person name="Birren B."/>
        </authorList>
    </citation>
    <scope>NUCLEOTIDE SEQUENCE [LARGE SCALE GENOMIC DNA]</scope>
    <source>
        <strain evidence="2">RMSCC 757 / Silveira</strain>
    </source>
</reference>
<accession>E9DDW4</accession>
<organism evidence="2">
    <name type="scientific">Coccidioides posadasii (strain RMSCC 757 / Silveira)</name>
    <name type="common">Valley fever fungus</name>
    <dbReference type="NCBI Taxonomy" id="443226"/>
    <lineage>
        <taxon>Eukaryota</taxon>
        <taxon>Fungi</taxon>
        <taxon>Dikarya</taxon>
        <taxon>Ascomycota</taxon>
        <taxon>Pezizomycotina</taxon>
        <taxon>Eurotiomycetes</taxon>
        <taxon>Eurotiomycetidae</taxon>
        <taxon>Onygenales</taxon>
        <taxon>Onygenaceae</taxon>
        <taxon>Coccidioides</taxon>
    </lineage>
</organism>
<reference evidence="2" key="1">
    <citation type="journal article" date="2010" name="Genome Res.">
        <title>Population genomic sequencing of Coccidioides fungi reveals recent hybridization and transposon control.</title>
        <authorList>
            <person name="Neafsey D.E."/>
            <person name="Barker B.M."/>
            <person name="Sharpton T.J."/>
            <person name="Stajich J.E."/>
            <person name="Park D.J."/>
            <person name="Whiston E."/>
            <person name="Hung C.-Y."/>
            <person name="McMahan C."/>
            <person name="White J."/>
            <person name="Sykes S."/>
            <person name="Heiman D."/>
            <person name="Young S."/>
            <person name="Zeng Q."/>
            <person name="Abouelleil A."/>
            <person name="Aftuck L."/>
            <person name="Bessette D."/>
            <person name="Brown A."/>
            <person name="FitzGerald M."/>
            <person name="Lui A."/>
            <person name="Macdonald J.P."/>
            <person name="Priest M."/>
            <person name="Orbach M.J."/>
            <person name="Galgiani J.N."/>
            <person name="Kirkland T.N."/>
            <person name="Cole G.T."/>
            <person name="Birren B.W."/>
            <person name="Henn M.R."/>
            <person name="Taylor J.W."/>
            <person name="Rounsley S.D."/>
        </authorList>
    </citation>
    <scope>NUCLEOTIDE SEQUENCE [LARGE SCALE GENOMIC DNA]</scope>
    <source>
        <strain evidence="2">RMSCC 757 / Silveira</strain>
    </source>
</reference>
<dbReference type="AlphaFoldDB" id="E9DDW4"/>
<dbReference type="HOGENOM" id="CLU_2209787_0_0_1"/>
<dbReference type="Proteomes" id="UP000002497">
    <property type="component" value="Unassembled WGS sequence"/>
</dbReference>
<keyword evidence="2" id="KW-1185">Reference proteome</keyword>
<sequence>MARRWVETRMLWHASALTQTFLPPSMLATPVFGKGSWFMLAKGLHSAYLNTIRRGDTGQMISWRHIDTQAKVANPGQSRGQMYAKILGLHSSEATVNFDSRAPSHKQ</sequence>
<dbReference type="EMBL" id="GL636501">
    <property type="protein sequence ID" value="EFW15318.1"/>
    <property type="molecule type" value="Genomic_DNA"/>
</dbReference>
<dbReference type="VEuPathDB" id="FungiDB:CPSG_07755"/>
<name>E9DDW4_COCPS</name>
<gene>
    <name evidence="1" type="ORF">CPSG_07755</name>
</gene>
<proteinExistence type="predicted"/>